<protein>
    <submittedName>
        <fullName evidence="2">Uncharacterized protein</fullName>
    </submittedName>
</protein>
<reference evidence="2" key="1">
    <citation type="submission" date="2022-11" db="UniProtKB">
        <authorList>
            <consortium name="WormBaseParasite"/>
        </authorList>
    </citation>
    <scope>IDENTIFICATION</scope>
</reference>
<sequence>MIAPAKIYHFSDWTDQLQLSWKYMVSRERFLVTNNAFRYWLHQNDFGAHTIADVDHMYANDYLAKKGQNVCYLNPMEVLFLVCERKAMAVLNDRVSFQGFRVLTDAELASRLLSETNLEPQIYARYRMYRKFFVCAIFNTFAGSRFAIYQTTINASHSVALLFLEKDLLNIQAASRLVESVHKVAVLVGNETPPVNTKVKDWFKQGHTFHDVSCPFEPGKDTSAELLIRRDKNRANEVQV</sequence>
<accession>A0AC34PUQ1</accession>
<evidence type="ECO:0000313" key="1">
    <source>
        <dbReference type="Proteomes" id="UP000887576"/>
    </source>
</evidence>
<proteinExistence type="predicted"/>
<name>A0AC34PUQ1_9BILA</name>
<evidence type="ECO:0000313" key="2">
    <source>
        <dbReference type="WBParaSite" id="JU765_v2.g10120.t1"/>
    </source>
</evidence>
<dbReference type="Proteomes" id="UP000887576">
    <property type="component" value="Unplaced"/>
</dbReference>
<dbReference type="WBParaSite" id="JU765_v2.g10120.t1">
    <property type="protein sequence ID" value="JU765_v2.g10120.t1"/>
    <property type="gene ID" value="JU765_v2.g10120"/>
</dbReference>
<organism evidence="1 2">
    <name type="scientific">Panagrolaimus sp. JU765</name>
    <dbReference type="NCBI Taxonomy" id="591449"/>
    <lineage>
        <taxon>Eukaryota</taxon>
        <taxon>Metazoa</taxon>
        <taxon>Ecdysozoa</taxon>
        <taxon>Nematoda</taxon>
        <taxon>Chromadorea</taxon>
        <taxon>Rhabditida</taxon>
        <taxon>Tylenchina</taxon>
        <taxon>Panagrolaimomorpha</taxon>
        <taxon>Panagrolaimoidea</taxon>
        <taxon>Panagrolaimidae</taxon>
        <taxon>Panagrolaimus</taxon>
    </lineage>
</organism>